<evidence type="ECO:0000313" key="12">
    <source>
        <dbReference type="Proteomes" id="UP001172083"/>
    </source>
</evidence>
<dbReference type="InterPro" id="IPR006669">
    <property type="entry name" value="MgtE_transporter"/>
</dbReference>
<evidence type="ECO:0000256" key="5">
    <source>
        <dbReference type="ARBA" id="ARBA00022842"/>
    </source>
</evidence>
<dbReference type="SUPFAM" id="SSF158791">
    <property type="entry name" value="MgtE N-terminal domain-like"/>
    <property type="match status" value="1"/>
</dbReference>
<feature type="transmembrane region" description="Helical" evidence="9">
    <location>
        <begin position="358"/>
        <end position="379"/>
    </location>
</feature>
<dbReference type="InterPro" id="IPR046342">
    <property type="entry name" value="CBS_dom_sf"/>
</dbReference>
<evidence type="ECO:0000256" key="1">
    <source>
        <dbReference type="ARBA" id="ARBA00004141"/>
    </source>
</evidence>
<dbReference type="PROSITE" id="PS51371">
    <property type="entry name" value="CBS"/>
    <property type="match status" value="1"/>
</dbReference>
<keyword evidence="12" id="KW-1185">Reference proteome</keyword>
<dbReference type="Pfam" id="PF00571">
    <property type="entry name" value="CBS"/>
    <property type="match status" value="2"/>
</dbReference>
<dbReference type="Proteomes" id="UP001172083">
    <property type="component" value="Unassembled WGS sequence"/>
</dbReference>
<dbReference type="Pfam" id="PF01769">
    <property type="entry name" value="MgtE"/>
    <property type="match status" value="1"/>
</dbReference>
<evidence type="ECO:0000256" key="2">
    <source>
        <dbReference type="ARBA" id="ARBA00009749"/>
    </source>
</evidence>
<dbReference type="InterPro" id="IPR036739">
    <property type="entry name" value="SLC41_membr_dom_sf"/>
</dbReference>
<dbReference type="PANTHER" id="PTHR41394">
    <property type="entry name" value="MAGNESIUM TRANSPORTER MGTE"/>
    <property type="match status" value="1"/>
</dbReference>
<feature type="transmembrane region" description="Helical" evidence="9">
    <location>
        <begin position="284"/>
        <end position="304"/>
    </location>
</feature>
<feature type="transmembrane region" description="Helical" evidence="9">
    <location>
        <begin position="423"/>
        <end position="446"/>
    </location>
</feature>
<evidence type="ECO:0000256" key="9">
    <source>
        <dbReference type="RuleBase" id="RU362011"/>
    </source>
</evidence>
<dbReference type="Gene3D" id="1.10.357.20">
    <property type="entry name" value="SLC41 divalent cation transporters, integral membrane domain"/>
    <property type="match status" value="1"/>
</dbReference>
<dbReference type="InterPro" id="IPR000644">
    <property type="entry name" value="CBS_dom"/>
</dbReference>
<evidence type="ECO:0000256" key="3">
    <source>
        <dbReference type="ARBA" id="ARBA00022448"/>
    </source>
</evidence>
<evidence type="ECO:0000256" key="4">
    <source>
        <dbReference type="ARBA" id="ARBA00022692"/>
    </source>
</evidence>
<comment type="subcellular location">
    <subcellularLocation>
        <location evidence="9">Cell membrane</location>
        <topology evidence="9">Multi-pass membrane protein</topology>
    </subcellularLocation>
    <subcellularLocation>
        <location evidence="1">Membrane</location>
        <topology evidence="1">Multi-pass membrane protein</topology>
    </subcellularLocation>
</comment>
<dbReference type="Gene3D" id="3.10.580.10">
    <property type="entry name" value="CBS-domain"/>
    <property type="match status" value="1"/>
</dbReference>
<dbReference type="PANTHER" id="PTHR41394:SF5">
    <property type="entry name" value="SLC41A_MGTE INTEGRAL MEMBRANE DOMAIN-CONTAINING PROTEIN"/>
    <property type="match status" value="1"/>
</dbReference>
<proteinExistence type="inferred from homology"/>
<accession>A0ABT8L5W1</accession>
<evidence type="ECO:0000256" key="6">
    <source>
        <dbReference type="ARBA" id="ARBA00022989"/>
    </source>
</evidence>
<comment type="similarity">
    <text evidence="2 9">Belongs to the SLC41A transporter family.</text>
</comment>
<dbReference type="EMBL" id="JAUJEB010000001">
    <property type="protein sequence ID" value="MDN5211836.1"/>
    <property type="molecule type" value="Genomic_DNA"/>
</dbReference>
<keyword evidence="9" id="KW-0479">Metal-binding</keyword>
<dbReference type="InterPro" id="IPR006668">
    <property type="entry name" value="Mg_transptr_MgtE_intracell_dom"/>
</dbReference>
<dbReference type="InterPro" id="IPR038076">
    <property type="entry name" value="MgtE_N_sf"/>
</dbReference>
<dbReference type="SMART" id="SM00924">
    <property type="entry name" value="MgtE_N"/>
    <property type="match status" value="1"/>
</dbReference>
<keyword evidence="9" id="KW-1003">Cell membrane</keyword>
<evidence type="ECO:0000256" key="7">
    <source>
        <dbReference type="ARBA" id="ARBA00023136"/>
    </source>
</evidence>
<dbReference type="InterPro" id="IPR006667">
    <property type="entry name" value="SLC41_membr_dom"/>
</dbReference>
<dbReference type="NCBIfam" id="TIGR00400">
    <property type="entry name" value="mgtE"/>
    <property type="match status" value="1"/>
</dbReference>
<keyword evidence="7 9" id="KW-0472">Membrane</keyword>
<evidence type="ECO:0000259" key="10">
    <source>
        <dbReference type="PROSITE" id="PS51371"/>
    </source>
</evidence>
<evidence type="ECO:0000313" key="11">
    <source>
        <dbReference type="EMBL" id="MDN5211836.1"/>
    </source>
</evidence>
<name>A0ABT8L5W1_9BACT</name>
<reference evidence="11" key="1">
    <citation type="submission" date="2023-06" db="EMBL/GenBank/DDBJ databases">
        <title>Genomic of Agaribacillus aureum.</title>
        <authorList>
            <person name="Wang G."/>
        </authorList>
    </citation>
    <scope>NUCLEOTIDE SEQUENCE</scope>
    <source>
        <strain evidence="11">BMA12</strain>
    </source>
</reference>
<organism evidence="11 12">
    <name type="scientific">Agaribacillus aureus</name>
    <dbReference type="NCBI Taxonomy" id="3051825"/>
    <lineage>
        <taxon>Bacteria</taxon>
        <taxon>Pseudomonadati</taxon>
        <taxon>Bacteroidota</taxon>
        <taxon>Cytophagia</taxon>
        <taxon>Cytophagales</taxon>
        <taxon>Splendidivirgaceae</taxon>
        <taxon>Agaribacillus</taxon>
    </lineage>
</organism>
<dbReference type="Pfam" id="PF03448">
    <property type="entry name" value="MgtE_N"/>
    <property type="match status" value="1"/>
</dbReference>
<gene>
    <name evidence="11" type="primary">mgtE</name>
    <name evidence="11" type="ORF">QQ020_07230</name>
</gene>
<keyword evidence="5 9" id="KW-0460">Magnesium</keyword>
<dbReference type="SUPFAM" id="SSF161093">
    <property type="entry name" value="MgtE membrane domain-like"/>
    <property type="match status" value="1"/>
</dbReference>
<sequence>MENRRPWEKLKDIIEAHDADRVKAYMDGLQAEEIVACVSHIDHEDRLKLLRLLTPEDAAVIIEDIPEVQAVDILEDLEATKAAAIITAMSSDDQADLLTELEEQDAEAIISEMKPVEAENVRKLIEYDADCAGGVMITEFLAYDENDTVGMVVADLREKSEEYESYNIHYIYITSNDKFIGVLRMRDLLLSPLSTPLSQITVRNPLSLEDSASLETLISFFDTNDFYGVPVVDQDEVLVGVVLRKDVREAEAELANKELLETQGIVGGEELRTMPVLLRSRRRLSWLSVNILLNILAASIIAIYQETLTAVIALAVFLPVISDMSGCSGNQAVAVSLRELSLGVVKPFEIFRVLLQEIYVGLINGLVLGLLIGTAAWLWQSNVYLGLVVGGALAINTVVAVSIGGTLPLFLKKMNVDPALASGPILTTVTDMLGFFLALTFAGLMLSHT</sequence>
<feature type="domain" description="CBS" evidence="10">
    <location>
        <begin position="201"/>
        <end position="258"/>
    </location>
</feature>
<keyword evidence="6 9" id="KW-1133">Transmembrane helix</keyword>
<comment type="caution">
    <text evidence="11">The sequence shown here is derived from an EMBL/GenBank/DDBJ whole genome shotgun (WGS) entry which is preliminary data.</text>
</comment>
<comment type="subunit">
    <text evidence="9">Homodimer.</text>
</comment>
<dbReference type="Gene3D" id="1.25.60.10">
    <property type="entry name" value="MgtE N-terminal domain-like"/>
    <property type="match status" value="1"/>
</dbReference>
<keyword evidence="3 9" id="KW-0813">Transport</keyword>
<protein>
    <recommendedName>
        <fullName evidence="9">Magnesium transporter MgtE</fullName>
    </recommendedName>
</protein>
<keyword evidence="8" id="KW-0129">CBS domain</keyword>
<feature type="transmembrane region" description="Helical" evidence="9">
    <location>
        <begin position="385"/>
        <end position="411"/>
    </location>
</feature>
<dbReference type="SUPFAM" id="SSF54631">
    <property type="entry name" value="CBS-domain pair"/>
    <property type="match status" value="1"/>
</dbReference>
<comment type="function">
    <text evidence="9">Acts as a magnesium transporter.</text>
</comment>
<dbReference type="SMART" id="SM00116">
    <property type="entry name" value="CBS"/>
    <property type="match status" value="2"/>
</dbReference>
<comment type="caution">
    <text evidence="9">Lacks conserved residue(s) required for the propagation of feature annotation.</text>
</comment>
<evidence type="ECO:0000256" key="8">
    <source>
        <dbReference type="PROSITE-ProRule" id="PRU00703"/>
    </source>
</evidence>
<dbReference type="RefSeq" id="WP_346757164.1">
    <property type="nucleotide sequence ID" value="NZ_JAUJEB010000001.1"/>
</dbReference>
<keyword evidence="4 9" id="KW-0812">Transmembrane</keyword>